<proteinExistence type="predicted"/>
<dbReference type="EMBL" id="LS483250">
    <property type="protein sequence ID" value="SQD79594.1"/>
    <property type="molecule type" value="Genomic_DNA"/>
</dbReference>
<organism evidence="1 2">
    <name type="scientific">Moritella yayanosii</name>
    <dbReference type="NCBI Taxonomy" id="69539"/>
    <lineage>
        <taxon>Bacteria</taxon>
        <taxon>Pseudomonadati</taxon>
        <taxon>Pseudomonadota</taxon>
        <taxon>Gammaproteobacteria</taxon>
        <taxon>Alteromonadales</taxon>
        <taxon>Moritellaceae</taxon>
        <taxon>Moritella</taxon>
    </lineage>
</organism>
<reference evidence="2" key="1">
    <citation type="submission" date="2018-05" db="EMBL/GenBank/DDBJ databases">
        <authorList>
            <person name="Cea G.-C."/>
            <person name="William W."/>
        </authorList>
    </citation>
    <scope>NUCLEOTIDE SEQUENCE [LARGE SCALE GENOMIC DNA]</scope>
    <source>
        <strain evidence="2">DB21MT 5</strain>
    </source>
</reference>
<sequence>MLNVNMIEPEANGKYVIKTPSFTSYFLPSQQEVSALLDLPDSFRKMIPLIEYHSGIKLNVGRSSRAKMHTDGFAKPTFKKLISWFQQLPISLNNAFSYSLLRKVIKAGHANSNAITWFPFLNSVNNQNYNDEFVELLSFIEERANADCLMLTSYKAQVKKGDIDEKSLIDNFTHQLPIWTQSSLIPDELFSDYGEILKLHLTDPTEAEKQAYKLLPAFMAMRFDFYLAAIANYEIGLALYIQRSGTEIDWDSFEGFMWPVIKVFAVSEESCHCFDAMLAHFKFILSKNDGEISWQKLASYIEINESGTAEITLKDKQRHQLNDWRRNENLPSDKKFRAFVEAAVKPLGHHSIEHILIYARISRGIDTLVSQTSRQFQGEHIFPAMADALSRYPEYLEYYKQQALLKQNVAA</sequence>
<name>A0A330LRJ5_9GAMM</name>
<accession>A0A330LRJ5</accession>
<evidence type="ECO:0008006" key="3">
    <source>
        <dbReference type="Google" id="ProtNLM"/>
    </source>
</evidence>
<evidence type="ECO:0000313" key="1">
    <source>
        <dbReference type="EMBL" id="SQD79594.1"/>
    </source>
</evidence>
<gene>
    <name evidence="1" type="ORF">MORIYA_3138</name>
</gene>
<protein>
    <recommendedName>
        <fullName evidence="3">Orphan protein</fullName>
    </recommendedName>
</protein>
<keyword evidence="2" id="KW-1185">Reference proteome</keyword>
<evidence type="ECO:0000313" key="2">
    <source>
        <dbReference type="Proteomes" id="UP000250163"/>
    </source>
</evidence>
<dbReference type="AlphaFoldDB" id="A0A330LRJ5"/>
<dbReference type="OrthoDB" id="6315961at2"/>
<dbReference type="Proteomes" id="UP000250163">
    <property type="component" value="Chromosome MORIYA"/>
</dbReference>
<dbReference type="KEGG" id="mya:MORIYA_3138"/>